<keyword evidence="13" id="KW-1185">Reference proteome</keyword>
<evidence type="ECO:0000256" key="2">
    <source>
        <dbReference type="ARBA" id="ARBA00022448"/>
    </source>
</evidence>
<dbReference type="InterPro" id="IPR003280">
    <property type="entry name" value="2pore_dom_K_chnl"/>
</dbReference>
<feature type="transmembrane region" description="Helical" evidence="8">
    <location>
        <begin position="214"/>
        <end position="239"/>
    </location>
</feature>
<dbReference type="Pfam" id="PF07885">
    <property type="entry name" value="Ion_trans_2"/>
    <property type="match status" value="1"/>
</dbReference>
<dbReference type="PANTHER" id="PTHR11003:SF147">
    <property type="entry name" value="POTASSIUM CHANNEL DOMAIN-CONTAINING PROTEIN"/>
    <property type="match status" value="1"/>
</dbReference>
<feature type="transmembrane region" description="Helical" evidence="8">
    <location>
        <begin position="170"/>
        <end position="194"/>
    </location>
</feature>
<keyword evidence="2" id="KW-0813">Transport</keyword>
<keyword evidence="5" id="KW-0406">Ion transport</keyword>
<evidence type="ECO:0000256" key="5">
    <source>
        <dbReference type="ARBA" id="ARBA00023065"/>
    </source>
</evidence>
<accession>A0AAE9EEI5</accession>
<name>A0AAE9EEI5_CAEBR</name>
<sequence length="338" mass="38933">MPTSLLFPFHFISNRLDTFNQDMLERVKASTSRLSSATRSPHFQRWSPIILVLLTTVFILLGATCFYLFERDPQEMTVRKWYMNLTVERRQFARSISSRIFNDTRNLLIIIDREQTERVQTLLVESLKRYEDKLSIVPPSRREWSWVSSFNFAYSLLLTVGAGFKVPVTIGSQIFAIFYCLIGIPLFYSTLALIVYRLISPVLKWPSLTRSRRFVLMLAVFGLFILWTLLIGLCLYYQVLNDFWLSIFNAFTGSLTVQIPSPVHITTCGVLFLNFAATISVSLLLLILLVSLSIFFPKELLLQETDKAVEEKLERLTPPPKFQVIVDEAGESKLTTTQ</sequence>
<evidence type="ECO:0000256" key="1">
    <source>
        <dbReference type="ARBA" id="ARBA00004141"/>
    </source>
</evidence>
<dbReference type="SUPFAM" id="SSF81324">
    <property type="entry name" value="Voltage-gated potassium channels"/>
    <property type="match status" value="1"/>
</dbReference>
<evidence type="ECO:0000256" key="7">
    <source>
        <dbReference type="ARBA" id="ARBA00023303"/>
    </source>
</evidence>
<dbReference type="AlphaFoldDB" id="A0AAE9EEI5"/>
<keyword evidence="3 8" id="KW-0812">Transmembrane</keyword>
<keyword evidence="6 8" id="KW-0472">Membrane</keyword>
<gene>
    <name evidence="10" type="ORF">L3Y34_018392</name>
    <name evidence="11" type="ORF">L5515_014515</name>
</gene>
<keyword evidence="4 8" id="KW-1133">Transmembrane helix</keyword>
<evidence type="ECO:0000313" key="10">
    <source>
        <dbReference type="EMBL" id="ULU06504.1"/>
    </source>
</evidence>
<dbReference type="GO" id="GO:0016020">
    <property type="term" value="C:membrane"/>
    <property type="evidence" value="ECO:0007669"/>
    <property type="project" value="UniProtKB-SubCell"/>
</dbReference>
<comment type="subcellular location">
    <subcellularLocation>
        <location evidence="1">Membrane</location>
        <topology evidence="1">Multi-pass membrane protein</topology>
    </subcellularLocation>
</comment>
<dbReference type="PANTHER" id="PTHR11003">
    <property type="entry name" value="POTASSIUM CHANNEL, SUBFAMILY K"/>
    <property type="match status" value="1"/>
</dbReference>
<evidence type="ECO:0000313" key="13">
    <source>
        <dbReference type="Proteomes" id="UP000829354"/>
    </source>
</evidence>
<evidence type="ECO:0000259" key="9">
    <source>
        <dbReference type="Pfam" id="PF07885"/>
    </source>
</evidence>
<evidence type="ECO:0000313" key="11">
    <source>
        <dbReference type="EMBL" id="UMM18453.1"/>
    </source>
</evidence>
<feature type="transmembrane region" description="Helical" evidence="8">
    <location>
        <begin position="271"/>
        <end position="296"/>
    </location>
</feature>
<feature type="domain" description="Potassium channel" evidence="9">
    <location>
        <begin position="142"/>
        <end position="195"/>
    </location>
</feature>
<dbReference type="EMBL" id="CP092621">
    <property type="protein sequence ID" value="UMM18453.1"/>
    <property type="molecule type" value="Genomic_DNA"/>
</dbReference>
<protein>
    <recommendedName>
        <fullName evidence="9">Potassium channel domain-containing protein</fullName>
    </recommendedName>
</protein>
<evidence type="ECO:0000256" key="6">
    <source>
        <dbReference type="ARBA" id="ARBA00023136"/>
    </source>
</evidence>
<evidence type="ECO:0000256" key="8">
    <source>
        <dbReference type="SAM" id="Phobius"/>
    </source>
</evidence>
<organism evidence="11 13">
    <name type="scientific">Caenorhabditis briggsae</name>
    <dbReference type="NCBI Taxonomy" id="6238"/>
    <lineage>
        <taxon>Eukaryota</taxon>
        <taxon>Metazoa</taxon>
        <taxon>Ecdysozoa</taxon>
        <taxon>Nematoda</taxon>
        <taxon>Chromadorea</taxon>
        <taxon>Rhabditida</taxon>
        <taxon>Rhabditina</taxon>
        <taxon>Rhabditomorpha</taxon>
        <taxon>Rhabditoidea</taxon>
        <taxon>Rhabditidae</taxon>
        <taxon>Peloderinae</taxon>
        <taxon>Caenorhabditis</taxon>
    </lineage>
</organism>
<dbReference type="EMBL" id="CP090892">
    <property type="protein sequence ID" value="ULU06504.1"/>
    <property type="molecule type" value="Genomic_DNA"/>
</dbReference>
<keyword evidence="7" id="KW-0407">Ion channel</keyword>
<dbReference type="Gene3D" id="1.10.287.70">
    <property type="match status" value="1"/>
</dbReference>
<dbReference type="Proteomes" id="UP000829354">
    <property type="component" value="Chromosome II"/>
</dbReference>
<evidence type="ECO:0000313" key="12">
    <source>
        <dbReference type="Proteomes" id="UP000827892"/>
    </source>
</evidence>
<reference evidence="11 13" key="1">
    <citation type="submission" date="2022-04" db="EMBL/GenBank/DDBJ databases">
        <title>Chromosome-level reference genomes for two strains of Caenorhabditis briggsae: an improved platform for comparative genomics.</title>
        <authorList>
            <person name="Stevens L."/>
            <person name="Andersen E."/>
        </authorList>
    </citation>
    <scope>NUCLEOTIDE SEQUENCE [LARGE SCALE GENOMIC DNA]</scope>
    <source>
        <strain evidence="11">VX34</strain>
        <tissue evidence="11">Whole-organism</tissue>
    </source>
</reference>
<dbReference type="Proteomes" id="UP000827892">
    <property type="component" value="Chromosome II"/>
</dbReference>
<dbReference type="InterPro" id="IPR013099">
    <property type="entry name" value="K_chnl_dom"/>
</dbReference>
<evidence type="ECO:0000256" key="3">
    <source>
        <dbReference type="ARBA" id="ARBA00022692"/>
    </source>
</evidence>
<evidence type="ECO:0000256" key="4">
    <source>
        <dbReference type="ARBA" id="ARBA00022989"/>
    </source>
</evidence>
<proteinExistence type="predicted"/>
<dbReference type="GO" id="GO:0005267">
    <property type="term" value="F:potassium channel activity"/>
    <property type="evidence" value="ECO:0007669"/>
    <property type="project" value="InterPro"/>
</dbReference>
<feature type="transmembrane region" description="Helical" evidence="8">
    <location>
        <begin position="49"/>
        <end position="69"/>
    </location>
</feature>
<reference evidence="10 12" key="2">
    <citation type="submission" date="2022-05" db="EMBL/GenBank/DDBJ databases">
        <title>Chromosome-level reference genomes for two strains of Caenorhabditis briggsae: an improved platform for comparative genomics.</title>
        <authorList>
            <person name="Stevens L."/>
            <person name="Andersen E.C."/>
        </authorList>
    </citation>
    <scope>NUCLEOTIDE SEQUENCE [LARGE SCALE GENOMIC DNA]</scope>
    <source>
        <strain evidence="10">QX1410_ONT</strain>
        <tissue evidence="10">Whole-organism</tissue>
    </source>
</reference>